<dbReference type="GO" id="GO:0040029">
    <property type="term" value="P:epigenetic regulation of gene expression"/>
    <property type="evidence" value="ECO:0007669"/>
    <property type="project" value="TreeGrafter"/>
</dbReference>
<dbReference type="InterPro" id="IPR023801">
    <property type="entry name" value="His_deacetylse_dom"/>
</dbReference>
<keyword evidence="7" id="KW-0804">Transcription</keyword>
<dbReference type="KEGG" id="gax:Pan161_31900"/>
<name>A0A517VEU6_9PLAN</name>
<dbReference type="EMBL" id="CP036343">
    <property type="protein sequence ID" value="QDT91531.1"/>
    <property type="molecule type" value="Genomic_DNA"/>
</dbReference>
<keyword evidence="5" id="KW-0156">Chromatin regulator</keyword>
<dbReference type="OrthoDB" id="9808367at2"/>
<dbReference type="SUPFAM" id="SSF52768">
    <property type="entry name" value="Arginase/deacetylase"/>
    <property type="match status" value="1"/>
</dbReference>
<evidence type="ECO:0000256" key="1">
    <source>
        <dbReference type="ARBA" id="ARBA00007738"/>
    </source>
</evidence>
<evidence type="ECO:0000256" key="3">
    <source>
        <dbReference type="ARBA" id="ARBA00022491"/>
    </source>
</evidence>
<dbReference type="Gene3D" id="3.40.800.20">
    <property type="entry name" value="Histone deacetylase domain"/>
    <property type="match status" value="1"/>
</dbReference>
<dbReference type="GO" id="GO:0141221">
    <property type="term" value="F:histone deacetylase activity, hydrolytic mechanism"/>
    <property type="evidence" value="ECO:0007669"/>
    <property type="project" value="UniProtKB-EC"/>
</dbReference>
<evidence type="ECO:0000256" key="2">
    <source>
        <dbReference type="ARBA" id="ARBA00012111"/>
    </source>
</evidence>
<dbReference type="PANTHER" id="PTHR10625:SF5">
    <property type="entry name" value="HISTONE DEACETYLASE"/>
    <property type="match status" value="1"/>
</dbReference>
<keyword evidence="3" id="KW-0678">Repressor</keyword>
<reference evidence="9 10" key="1">
    <citation type="submission" date="2019-02" db="EMBL/GenBank/DDBJ databases">
        <title>Deep-cultivation of Planctomycetes and their phenomic and genomic characterization uncovers novel biology.</title>
        <authorList>
            <person name="Wiegand S."/>
            <person name="Jogler M."/>
            <person name="Boedeker C."/>
            <person name="Pinto D."/>
            <person name="Vollmers J."/>
            <person name="Rivas-Marin E."/>
            <person name="Kohn T."/>
            <person name="Peeters S.H."/>
            <person name="Heuer A."/>
            <person name="Rast P."/>
            <person name="Oberbeckmann S."/>
            <person name="Bunk B."/>
            <person name="Jeske O."/>
            <person name="Meyerdierks A."/>
            <person name="Storesund J.E."/>
            <person name="Kallscheuer N."/>
            <person name="Luecker S."/>
            <person name="Lage O.M."/>
            <person name="Pohl T."/>
            <person name="Merkel B.J."/>
            <person name="Hornburger P."/>
            <person name="Mueller R.-W."/>
            <person name="Bruemmer F."/>
            <person name="Labrenz M."/>
            <person name="Spormann A.M."/>
            <person name="Op den Camp H."/>
            <person name="Overmann J."/>
            <person name="Amann R."/>
            <person name="Jetten M.S.M."/>
            <person name="Mascher T."/>
            <person name="Medema M.H."/>
            <person name="Devos D.P."/>
            <person name="Kaster A.-K."/>
            <person name="Ovreas L."/>
            <person name="Rohde M."/>
            <person name="Galperin M.Y."/>
            <person name="Jogler C."/>
        </authorList>
    </citation>
    <scope>NUCLEOTIDE SEQUENCE [LARGE SCALE GENOMIC DNA]</scope>
    <source>
        <strain evidence="9 10">Pan161</strain>
    </source>
</reference>
<dbReference type="PANTHER" id="PTHR10625">
    <property type="entry name" value="HISTONE DEACETYLASE HDAC1-RELATED"/>
    <property type="match status" value="1"/>
</dbReference>
<evidence type="ECO:0000313" key="10">
    <source>
        <dbReference type="Proteomes" id="UP000316855"/>
    </source>
</evidence>
<dbReference type="CDD" id="cd09992">
    <property type="entry name" value="HDAC_classII"/>
    <property type="match status" value="1"/>
</dbReference>
<dbReference type="PRINTS" id="PR01270">
    <property type="entry name" value="HDASUPER"/>
</dbReference>
<dbReference type="EC" id="3.5.1.98" evidence="2"/>
<accession>A0A517VEU6</accession>
<gene>
    <name evidence="9" type="primary">hdaH_2</name>
    <name evidence="9" type="ORF">Pan161_31900</name>
</gene>
<dbReference type="AlphaFoldDB" id="A0A517VEU6"/>
<evidence type="ECO:0000256" key="7">
    <source>
        <dbReference type="ARBA" id="ARBA00023163"/>
    </source>
</evidence>
<keyword evidence="4 9" id="KW-0378">Hydrolase</keyword>
<dbReference type="GO" id="GO:0005737">
    <property type="term" value="C:cytoplasm"/>
    <property type="evidence" value="ECO:0007669"/>
    <property type="project" value="TreeGrafter"/>
</dbReference>
<evidence type="ECO:0000313" key="9">
    <source>
        <dbReference type="EMBL" id="QDT91531.1"/>
    </source>
</evidence>
<dbReference type="Proteomes" id="UP000316855">
    <property type="component" value="Chromosome"/>
</dbReference>
<keyword evidence="6" id="KW-0805">Transcription regulation</keyword>
<dbReference type="RefSeq" id="WP_145228478.1">
    <property type="nucleotide sequence ID" value="NZ_CP036343.1"/>
</dbReference>
<evidence type="ECO:0000256" key="4">
    <source>
        <dbReference type="ARBA" id="ARBA00022801"/>
    </source>
</evidence>
<sequence>MALLYVDPRFLEHRTGIHPESPERLHYLYTYLITTKLIDQFQVAKFAPAPLQQLLLVHDPEYISHVEKFTTSGGGLIAPDTVVSKASFEVASLAVGAVIDAVDRVFEGPHHQAICLVRPPGHHALPETAMGFCLFNNVAIAAIHARKRGAKRILIVDWDVHHGNGTQEVFYRDADVFYVSIHRSPFFPWTGASDETGAGPGLGTIFNLPLPFGVSRADLLTKFQEILQQAANRCRPDLVLLSAGFDAHREDPIGSLGLEVEDFASLTSLVVDVANQYCDGRLVSTLEGGYNIPVLAKSVERHLITILEEGKSTIPDRSIS</sequence>
<dbReference type="InterPro" id="IPR000286">
    <property type="entry name" value="HDACs"/>
</dbReference>
<dbReference type="Pfam" id="PF00850">
    <property type="entry name" value="Hist_deacetyl"/>
    <property type="match status" value="1"/>
</dbReference>
<protein>
    <recommendedName>
        <fullName evidence="2">histone deacetylase</fullName>
        <ecNumber evidence="2">3.5.1.98</ecNumber>
    </recommendedName>
</protein>
<evidence type="ECO:0000256" key="6">
    <source>
        <dbReference type="ARBA" id="ARBA00023015"/>
    </source>
</evidence>
<keyword evidence="10" id="KW-1185">Reference proteome</keyword>
<organism evidence="9 10">
    <name type="scientific">Gimesia algae</name>
    <dbReference type="NCBI Taxonomy" id="2527971"/>
    <lineage>
        <taxon>Bacteria</taxon>
        <taxon>Pseudomonadati</taxon>
        <taxon>Planctomycetota</taxon>
        <taxon>Planctomycetia</taxon>
        <taxon>Planctomycetales</taxon>
        <taxon>Planctomycetaceae</taxon>
        <taxon>Gimesia</taxon>
    </lineage>
</organism>
<evidence type="ECO:0000259" key="8">
    <source>
        <dbReference type="Pfam" id="PF00850"/>
    </source>
</evidence>
<comment type="similarity">
    <text evidence="1">Belongs to the histone deacetylase family. HD type 2 subfamily.</text>
</comment>
<dbReference type="InterPro" id="IPR037138">
    <property type="entry name" value="His_deacetylse_dom_sf"/>
</dbReference>
<dbReference type="InterPro" id="IPR023696">
    <property type="entry name" value="Ureohydrolase_dom_sf"/>
</dbReference>
<evidence type="ECO:0000256" key="5">
    <source>
        <dbReference type="ARBA" id="ARBA00022853"/>
    </source>
</evidence>
<proteinExistence type="inferred from homology"/>
<feature type="domain" description="Histone deacetylase" evidence="8">
    <location>
        <begin position="18"/>
        <end position="303"/>
    </location>
</feature>